<proteinExistence type="inferred from homology"/>
<evidence type="ECO:0000256" key="5">
    <source>
        <dbReference type="ARBA" id="ARBA00023242"/>
    </source>
</evidence>
<dbReference type="SUPFAM" id="SSF56281">
    <property type="entry name" value="Metallo-hydrolase/oxidoreductase"/>
    <property type="match status" value="1"/>
</dbReference>
<sequence length="894" mass="98720">MARQTTKKKSIETTPRPNTLLNFFRKSDDKSTKSGVKAEPDDSPSRQTDTLNGTKGRGNALEVYGNAGDPVVIIDSDDDEPVVQSSIVRAELDNPTPSRRPNQLGTDEPLAGPSKSSRRPSSPSHPPAQPSNLPYPEHNPFPNIPGFQAPSTWPTIVNTASEEDDMFFDENKDGSVIAMSDDGEDGEEDGEEAAIVDDQEGRIDITNENGGHAVQGDIDDVIEIVDPPSRRLEPIQRTPIPLELNPDDSGVGDDFDPGLEWGEPEDEGMGMEEEGDEEASDIIATPPPITLKRKRPSSGGAGEKVTDCPVCGLSLRGKVSSVASEHINSCLDSSASSRSHKSVRPITSFAHTFSPAPSPSPPPDEPTKGPNAFSVLMSGHKEKEQWKDAEVDLRRDGKRHFGRRKAPFYKVMTGMPVAVDAFRYGAIPKVTAYLLTHAHSDHYTNLSKSWKEGPIYCSETTANLIIHMLGVEPQWVHGLPDNIPFEMPNTGGVTVTPIEANHCPGSSIFLFEGPQTVNAGDSTFRSPYVGSKRVFRYLHCGDFRACPKMVLHPAIARAKIDTCYLDTTYLNPKYCFPPQPQVIEACALLARKTALGISEAAPPIDDTKPDVKIDTRFDAKPDINAVKEENEERSKMMMQGWLTKREEGDEIKPDLKPEIGEDGEPIKVEMGETLREVKPKPKGRTLIVMGTYSIGKERIVKAVAKALGTKIYCDPRKRGILLCQTDPELHSLLSNDPVESQVHLLPLGNIQLDRLQPYLARLHPHFDRVLGFRPTGWAYSPPAGTDMLPDVNMVIRRDQARTFSHASLKPMRGSCRQFMMYGVPYSEHSSFFELTCFALSVPGPDVKMIATVNVGNEKSRAKMKKWFEKWAAEKAKRKEKGLPAIVDYRDETYW</sequence>
<dbReference type="CDD" id="cd16273">
    <property type="entry name" value="SNM1A-1C-like_MBL-fold"/>
    <property type="match status" value="1"/>
</dbReference>
<dbReference type="InterPro" id="IPR001279">
    <property type="entry name" value="Metallo-B-lactamas"/>
</dbReference>
<dbReference type="PANTHER" id="PTHR23240:SF6">
    <property type="entry name" value="DNA CROSS-LINK REPAIR 1A PROTEIN"/>
    <property type="match status" value="1"/>
</dbReference>
<dbReference type="SMART" id="SM00849">
    <property type="entry name" value="Lactamase_B"/>
    <property type="match status" value="1"/>
</dbReference>
<dbReference type="GO" id="GO:0006303">
    <property type="term" value="P:double-strand break repair via nonhomologous end joining"/>
    <property type="evidence" value="ECO:0007669"/>
    <property type="project" value="TreeGrafter"/>
</dbReference>
<evidence type="ECO:0000256" key="2">
    <source>
        <dbReference type="ARBA" id="ARBA00010304"/>
    </source>
</evidence>
<dbReference type="FunFam" id="3.40.50.12650:FF:000007">
    <property type="entry name" value="DNA cross-link repair 1A protein, variant"/>
    <property type="match status" value="1"/>
</dbReference>
<name>A0AAD9CY22_PAPLA</name>
<evidence type="ECO:0000313" key="8">
    <source>
        <dbReference type="EMBL" id="KAK1923632.1"/>
    </source>
</evidence>
<reference evidence="8" key="1">
    <citation type="submission" date="2023-02" db="EMBL/GenBank/DDBJ databases">
        <title>Identification and recombinant expression of a fungal hydrolase from Papiliotrema laurentii that hydrolyzes apple cutin and clears colloidal polyester polyurethane.</title>
        <authorList>
            <consortium name="DOE Joint Genome Institute"/>
            <person name="Roman V.A."/>
            <person name="Bojanowski C."/>
            <person name="Crable B.R."/>
            <person name="Wagner D.N."/>
            <person name="Hung C.S."/>
            <person name="Nadeau L.J."/>
            <person name="Schratz L."/>
            <person name="Haridas S."/>
            <person name="Pangilinan J."/>
            <person name="Lipzen A."/>
            <person name="Na H."/>
            <person name="Yan M."/>
            <person name="Ng V."/>
            <person name="Grigoriev I.V."/>
            <person name="Spatafora J.W."/>
            <person name="Barlow D."/>
            <person name="Biffinger J."/>
            <person name="Kelley-Loughnane N."/>
            <person name="Varaljay V.A."/>
            <person name="Crookes-Goodson W.J."/>
        </authorList>
    </citation>
    <scope>NUCLEOTIDE SEQUENCE</scope>
    <source>
        <strain evidence="8">5307AH</strain>
    </source>
</reference>
<dbReference type="Gene3D" id="3.60.15.10">
    <property type="entry name" value="Ribonuclease Z/Hydroxyacylglutathione hydrolase-like"/>
    <property type="match status" value="1"/>
</dbReference>
<dbReference type="Gene3D" id="3.40.50.12650">
    <property type="match status" value="1"/>
</dbReference>
<evidence type="ECO:0000256" key="3">
    <source>
        <dbReference type="ARBA" id="ARBA00022763"/>
    </source>
</evidence>
<dbReference type="PANTHER" id="PTHR23240">
    <property type="entry name" value="DNA CROSS-LINK REPAIR PROTEIN PSO2/SNM1-RELATED"/>
    <property type="match status" value="1"/>
</dbReference>
<comment type="similarity">
    <text evidence="2">Belongs to the DNA repair metallo-beta-lactamase (DRMBL) family.</text>
</comment>
<dbReference type="EMBL" id="JAODAN010000006">
    <property type="protein sequence ID" value="KAK1923632.1"/>
    <property type="molecule type" value="Genomic_DNA"/>
</dbReference>
<comment type="caution">
    <text evidence="8">The sequence shown here is derived from an EMBL/GenBank/DDBJ whole genome shotgun (WGS) entry which is preliminary data.</text>
</comment>
<keyword evidence="4" id="KW-0234">DNA repair</keyword>
<dbReference type="GO" id="GO:0035312">
    <property type="term" value="F:5'-3' DNA exonuclease activity"/>
    <property type="evidence" value="ECO:0007669"/>
    <property type="project" value="TreeGrafter"/>
</dbReference>
<accession>A0AAD9CY22</accession>
<dbReference type="Pfam" id="PF07522">
    <property type="entry name" value="DRMBL"/>
    <property type="match status" value="1"/>
</dbReference>
<feature type="region of interest" description="Disordered" evidence="6">
    <location>
        <begin position="350"/>
        <end position="371"/>
    </location>
</feature>
<dbReference type="Pfam" id="PF12706">
    <property type="entry name" value="Lactamase_B_2"/>
    <property type="match status" value="1"/>
</dbReference>
<evidence type="ECO:0000313" key="9">
    <source>
        <dbReference type="Proteomes" id="UP001182556"/>
    </source>
</evidence>
<feature type="compositionally biased region" description="Polar residues" evidence="6">
    <location>
        <begin position="95"/>
        <end position="105"/>
    </location>
</feature>
<protein>
    <submittedName>
        <fullName evidence="8">DNA repair metallo-beta-lactamase-domain-containing protein</fullName>
    </submittedName>
</protein>
<gene>
    <name evidence="8" type="ORF">DB88DRAFT_491896</name>
</gene>
<feature type="region of interest" description="Disordered" evidence="6">
    <location>
        <begin position="1"/>
        <end position="63"/>
    </location>
</feature>
<evidence type="ECO:0000256" key="4">
    <source>
        <dbReference type="ARBA" id="ARBA00023204"/>
    </source>
</evidence>
<feature type="domain" description="Metallo-beta-lactamase" evidence="7">
    <location>
        <begin position="57"/>
        <end position="559"/>
    </location>
</feature>
<dbReference type="Proteomes" id="UP001182556">
    <property type="component" value="Unassembled WGS sequence"/>
</dbReference>
<organism evidence="8 9">
    <name type="scientific">Papiliotrema laurentii</name>
    <name type="common">Cryptococcus laurentii</name>
    <dbReference type="NCBI Taxonomy" id="5418"/>
    <lineage>
        <taxon>Eukaryota</taxon>
        <taxon>Fungi</taxon>
        <taxon>Dikarya</taxon>
        <taxon>Basidiomycota</taxon>
        <taxon>Agaricomycotina</taxon>
        <taxon>Tremellomycetes</taxon>
        <taxon>Tremellales</taxon>
        <taxon>Rhynchogastremaceae</taxon>
        <taxon>Papiliotrema</taxon>
    </lineage>
</organism>
<dbReference type="InterPro" id="IPR011084">
    <property type="entry name" value="DRMBL"/>
</dbReference>
<keyword evidence="9" id="KW-1185">Reference proteome</keyword>
<feature type="region of interest" description="Disordered" evidence="6">
    <location>
        <begin position="229"/>
        <end position="307"/>
    </location>
</feature>
<dbReference type="InterPro" id="IPR036866">
    <property type="entry name" value="RibonucZ/Hydroxyglut_hydro"/>
</dbReference>
<dbReference type="GO" id="GO:0036297">
    <property type="term" value="P:interstrand cross-link repair"/>
    <property type="evidence" value="ECO:0007669"/>
    <property type="project" value="TreeGrafter"/>
</dbReference>
<feature type="compositionally biased region" description="Basic and acidic residues" evidence="6">
    <location>
        <begin position="25"/>
        <end position="44"/>
    </location>
</feature>
<comment type="subcellular location">
    <subcellularLocation>
        <location evidence="1">Nucleus</location>
    </subcellularLocation>
</comment>
<evidence type="ECO:0000256" key="1">
    <source>
        <dbReference type="ARBA" id="ARBA00004123"/>
    </source>
</evidence>
<feature type="compositionally biased region" description="Polar residues" evidence="6">
    <location>
        <begin position="12"/>
        <end position="21"/>
    </location>
</feature>
<dbReference type="GO" id="GO:0003684">
    <property type="term" value="F:damaged DNA binding"/>
    <property type="evidence" value="ECO:0007669"/>
    <property type="project" value="TreeGrafter"/>
</dbReference>
<evidence type="ECO:0000256" key="6">
    <source>
        <dbReference type="SAM" id="MobiDB-lite"/>
    </source>
</evidence>
<keyword evidence="3" id="KW-0227">DNA damage</keyword>
<dbReference type="AlphaFoldDB" id="A0AAD9CY22"/>
<feature type="compositionally biased region" description="Low complexity" evidence="6">
    <location>
        <begin position="113"/>
        <end position="122"/>
    </location>
</feature>
<feature type="region of interest" description="Disordered" evidence="6">
    <location>
        <begin position="84"/>
        <end position="153"/>
    </location>
</feature>
<feature type="compositionally biased region" description="Acidic residues" evidence="6">
    <location>
        <begin position="250"/>
        <end position="280"/>
    </location>
</feature>
<keyword evidence="5" id="KW-0539">Nucleus</keyword>
<evidence type="ECO:0000259" key="7">
    <source>
        <dbReference type="SMART" id="SM00849"/>
    </source>
</evidence>
<dbReference type="GO" id="GO:0005634">
    <property type="term" value="C:nucleus"/>
    <property type="evidence" value="ECO:0007669"/>
    <property type="project" value="UniProtKB-SubCell"/>
</dbReference>